<evidence type="ECO:0000256" key="1">
    <source>
        <dbReference type="SAM" id="Phobius"/>
    </source>
</evidence>
<dbReference type="KEGG" id="kpf:IX53_08600"/>
<keyword evidence="1" id="KW-0812">Transmembrane</keyword>
<name>A0A0G2Z8B8_9BACT</name>
<dbReference type="PATRIC" id="fig|1330330.3.peg.1747"/>
<dbReference type="EMBL" id="CP011232">
    <property type="protein sequence ID" value="AKI97860.1"/>
    <property type="molecule type" value="Genomic_DNA"/>
</dbReference>
<dbReference type="STRING" id="1330330.IX53_08600"/>
<evidence type="ECO:0000313" key="2">
    <source>
        <dbReference type="EMBL" id="AKI97860.1"/>
    </source>
</evidence>
<organism evidence="2 3">
    <name type="scientific">Kosmotoga pacifica</name>
    <dbReference type="NCBI Taxonomy" id="1330330"/>
    <lineage>
        <taxon>Bacteria</taxon>
        <taxon>Thermotogati</taxon>
        <taxon>Thermotogota</taxon>
        <taxon>Thermotogae</taxon>
        <taxon>Kosmotogales</taxon>
        <taxon>Kosmotogaceae</taxon>
        <taxon>Kosmotoga</taxon>
    </lineage>
</organism>
<dbReference type="Proteomes" id="UP000035159">
    <property type="component" value="Chromosome"/>
</dbReference>
<keyword evidence="1" id="KW-1133">Transmembrane helix</keyword>
<keyword evidence="3" id="KW-1185">Reference proteome</keyword>
<evidence type="ECO:0000313" key="3">
    <source>
        <dbReference type="Proteomes" id="UP000035159"/>
    </source>
</evidence>
<dbReference type="AlphaFoldDB" id="A0A0G2Z8B8"/>
<reference evidence="2 3" key="1">
    <citation type="submission" date="2015-04" db="EMBL/GenBank/DDBJ databases">
        <title>Complete Genome Sequence of Kosmotoga pacifica SLHLJ1.</title>
        <authorList>
            <person name="Jiang L.J."/>
            <person name="Shao Z.Z."/>
            <person name="Jebbar M."/>
        </authorList>
    </citation>
    <scope>NUCLEOTIDE SEQUENCE [LARGE SCALE GENOMIC DNA]</scope>
    <source>
        <strain evidence="2 3">SLHLJ1</strain>
    </source>
</reference>
<dbReference type="RefSeq" id="WP_047754995.1">
    <property type="nucleotide sequence ID" value="NZ_CAJUHA010000005.1"/>
</dbReference>
<sequence>MKMLSSIFFSAAIVFFFVSLVFFEIGTRKVRKSDDPKTYDKKGVLFLVISIILAGVSLIFAFI</sequence>
<protein>
    <submittedName>
        <fullName evidence="2">Uncharacterized protein</fullName>
    </submittedName>
</protein>
<keyword evidence="1" id="KW-0472">Membrane</keyword>
<feature type="transmembrane region" description="Helical" evidence="1">
    <location>
        <begin position="44"/>
        <end position="62"/>
    </location>
</feature>
<feature type="transmembrane region" description="Helical" evidence="1">
    <location>
        <begin position="6"/>
        <end position="23"/>
    </location>
</feature>
<proteinExistence type="predicted"/>
<gene>
    <name evidence="2" type="ORF">IX53_08600</name>
</gene>
<accession>A0A0G2Z8B8</accession>